<evidence type="ECO:0000256" key="1">
    <source>
        <dbReference type="SAM" id="MobiDB-lite"/>
    </source>
</evidence>
<dbReference type="AlphaFoldDB" id="A0A1H9W2Z8"/>
<keyword evidence="4" id="KW-1185">Reference proteome</keyword>
<feature type="compositionally biased region" description="Pro residues" evidence="1">
    <location>
        <begin position="513"/>
        <end position="525"/>
    </location>
</feature>
<evidence type="ECO:0000313" key="3">
    <source>
        <dbReference type="EMBL" id="SES28159.1"/>
    </source>
</evidence>
<dbReference type="Gene3D" id="1.10.101.10">
    <property type="entry name" value="PGBD-like superfamily/PGBD"/>
    <property type="match status" value="1"/>
</dbReference>
<feature type="domain" description="Peptidoglycan binding-like" evidence="2">
    <location>
        <begin position="668"/>
        <end position="722"/>
    </location>
</feature>
<dbReference type="InterPro" id="IPR036365">
    <property type="entry name" value="PGBD-like_sf"/>
</dbReference>
<dbReference type="Proteomes" id="UP000199019">
    <property type="component" value="Unassembled WGS sequence"/>
</dbReference>
<dbReference type="InterPro" id="IPR036366">
    <property type="entry name" value="PGBDSf"/>
</dbReference>
<dbReference type="STRING" id="587636.SAMN05216199_2744"/>
<feature type="region of interest" description="Disordered" evidence="1">
    <location>
        <begin position="504"/>
        <end position="574"/>
    </location>
</feature>
<dbReference type="RefSeq" id="WP_091758984.1">
    <property type="nucleotide sequence ID" value="NZ_FOHB01000004.1"/>
</dbReference>
<reference evidence="4" key="1">
    <citation type="submission" date="2016-10" db="EMBL/GenBank/DDBJ databases">
        <authorList>
            <person name="Varghese N."/>
            <person name="Submissions S."/>
        </authorList>
    </citation>
    <scope>NUCLEOTIDE SEQUENCE [LARGE SCALE GENOMIC DNA]</scope>
    <source>
        <strain evidence="4">CGMCC 1.6963</strain>
    </source>
</reference>
<accession>A0A1H9W2Z8</accession>
<dbReference type="OrthoDB" id="9810670at2"/>
<feature type="compositionally biased region" description="Pro residues" evidence="1">
    <location>
        <begin position="558"/>
        <end position="571"/>
    </location>
</feature>
<dbReference type="SUPFAM" id="SSF47090">
    <property type="entry name" value="PGBD-like"/>
    <property type="match status" value="1"/>
</dbReference>
<organism evidence="3 4">
    <name type="scientific">Pedococcus cremeus</name>
    <dbReference type="NCBI Taxonomy" id="587636"/>
    <lineage>
        <taxon>Bacteria</taxon>
        <taxon>Bacillati</taxon>
        <taxon>Actinomycetota</taxon>
        <taxon>Actinomycetes</taxon>
        <taxon>Micrococcales</taxon>
        <taxon>Intrasporangiaceae</taxon>
        <taxon>Pedococcus</taxon>
    </lineage>
</organism>
<proteinExistence type="predicted"/>
<evidence type="ECO:0000259" key="2">
    <source>
        <dbReference type="Pfam" id="PF01471"/>
    </source>
</evidence>
<sequence>MESNVEVALAAKMLKIFAPSEDAYLAFPTTGAAFSKAELAIFQRPGESAEDVTLRSHHKAQFARLMNQVPVDGQRWDAEDRLLWDEYKRVLDQAEMATSVLTAAERKSLAAARDYLTDTVTTEDGETTVYSAAVTAYYQYKEAAEEVERTWLDEKLTAELSEDPAVKAAWEGGRRQVLEAALAKANQDWAALGHRAEVEKAQATVASLGGKDPQVRRQALVADYGLCTEPDLAANDPVGVLSTFYSPSDVFTPTATWNTLHLTGDEVKSLLADAPAELRALVTSTADDIRSMTVEYTSITVMRPWFDPTFLAMRSWRMPDGSVVSNGAVPRTGRIPGYISSVVVARKVTIERTVPAGQPSVPATGSRPALKNLGVLAQSLRGVDQQWRVQPASGPAQDVAVKAEVVQPEPTVAQLRAASTKVGPLDNAVVAAKVQGTTVTRLPSVVTGPALVRMPFAHAATPATAAVGLVSVDAQAAPAPSATSAAAPVDSVVKAVTGILRGRGVHGASPVQTAPPPPVTRPPVQWPGGSGGWGAPGAGSPGSPGSGGWGSPGTSTPPTAPPPPPGVPAGPPATTTEVVEEVDLDGVIVLAYKVRRVPLAPNPDPTLPWSDDEPAPTESAGPTTPTATTTPSVPTTRSSTPFPLPAGHCFGAKASAKVHNGTASAADGKAARQLQARLRDLGAAIGVDGHLGKQSDAAIRAFQKKRGLTADGLVGPATWRALFS</sequence>
<gene>
    <name evidence="3" type="ORF">SAMN05216199_2744</name>
</gene>
<protein>
    <submittedName>
        <fullName evidence="3">Putative peptidoglycan binding domain-containing protein</fullName>
    </submittedName>
</protein>
<feature type="compositionally biased region" description="Low complexity" evidence="1">
    <location>
        <begin position="616"/>
        <end position="641"/>
    </location>
</feature>
<evidence type="ECO:0000313" key="4">
    <source>
        <dbReference type="Proteomes" id="UP000199019"/>
    </source>
</evidence>
<dbReference type="Pfam" id="PF01471">
    <property type="entry name" value="PG_binding_1"/>
    <property type="match status" value="1"/>
</dbReference>
<name>A0A1H9W2Z8_9MICO</name>
<feature type="region of interest" description="Disordered" evidence="1">
    <location>
        <begin position="598"/>
        <end position="641"/>
    </location>
</feature>
<feature type="compositionally biased region" description="Gly residues" evidence="1">
    <location>
        <begin position="528"/>
        <end position="551"/>
    </location>
</feature>
<dbReference type="EMBL" id="FOHB01000004">
    <property type="protein sequence ID" value="SES28159.1"/>
    <property type="molecule type" value="Genomic_DNA"/>
</dbReference>
<dbReference type="InterPro" id="IPR002477">
    <property type="entry name" value="Peptidoglycan-bd-like"/>
</dbReference>